<dbReference type="PANTHER" id="PTHR36436:SF6">
    <property type="entry name" value="SLL5081 PROTEIN"/>
    <property type="match status" value="1"/>
</dbReference>
<dbReference type="RefSeq" id="WP_189203301.1">
    <property type="nucleotide sequence ID" value="NZ_BMQQ01000018.1"/>
</dbReference>
<sequence length="298" mass="32753">MTHSTADALHFLAREHLPHDIAERWIGLMRPGLRLERAVAADTDEGTGGGTDGGTAVRTVVGRLGGLPELPESERWPEWEGHGPLSIVASLDCGALPSAALDIDLPTEGTLVFFYFDGQLDDGVAVVAPDEPESWAGARVLYVPAGVPVAERAAPEGIEPYPEVPLSARVETTAPYLWHPVVYREFGPMDDDHPVWGEGFQDAMWDHSEGTEHRVGGHADPVQDEVEAEVARGALGSPPWDDPRIKEEALRWTLLAQFDSDDDADMMWGDCGVLYWLIRPEDLAERHFDRAMFTWQCG</sequence>
<reference evidence="1" key="1">
    <citation type="journal article" date="2014" name="Int. J. Syst. Evol. Microbiol.">
        <title>Complete genome sequence of Corynebacterium casei LMG S-19264T (=DSM 44701T), isolated from a smear-ripened cheese.</title>
        <authorList>
            <consortium name="US DOE Joint Genome Institute (JGI-PGF)"/>
            <person name="Walter F."/>
            <person name="Albersmeier A."/>
            <person name="Kalinowski J."/>
            <person name="Ruckert C."/>
        </authorList>
    </citation>
    <scope>NUCLEOTIDE SEQUENCE</scope>
    <source>
        <strain evidence="1">JCM 3172</strain>
    </source>
</reference>
<dbReference type="EMBL" id="BMQQ01000018">
    <property type="protein sequence ID" value="GGT45801.1"/>
    <property type="molecule type" value="Genomic_DNA"/>
</dbReference>
<accession>A0A918LT69</accession>
<gene>
    <name evidence="1" type="ORF">GCM10014713_44510</name>
</gene>
<dbReference type="InterPro" id="IPR035948">
    <property type="entry name" value="YwqG-like_sf"/>
</dbReference>
<comment type="caution">
    <text evidence="1">The sequence shown here is derived from an EMBL/GenBank/DDBJ whole genome shotgun (WGS) entry which is preliminary data.</text>
</comment>
<evidence type="ECO:0000313" key="1">
    <source>
        <dbReference type="EMBL" id="GGT45801.1"/>
    </source>
</evidence>
<protein>
    <recommendedName>
        <fullName evidence="3">DUF1963 domain-containing protein</fullName>
    </recommendedName>
</protein>
<dbReference type="Proteomes" id="UP000619486">
    <property type="component" value="Unassembled WGS sequence"/>
</dbReference>
<name>A0A918LT69_9ACTN</name>
<evidence type="ECO:0000313" key="2">
    <source>
        <dbReference type="Proteomes" id="UP000619486"/>
    </source>
</evidence>
<proteinExistence type="predicted"/>
<dbReference type="SUPFAM" id="SSF103032">
    <property type="entry name" value="Hypothetical protein YwqG"/>
    <property type="match status" value="1"/>
</dbReference>
<dbReference type="Pfam" id="PF09234">
    <property type="entry name" value="DUF1963"/>
    <property type="match status" value="1"/>
</dbReference>
<reference evidence="1" key="2">
    <citation type="submission" date="2020-09" db="EMBL/GenBank/DDBJ databases">
        <authorList>
            <person name="Sun Q."/>
            <person name="Ohkuma M."/>
        </authorList>
    </citation>
    <scope>NUCLEOTIDE SEQUENCE</scope>
    <source>
        <strain evidence="1">JCM 3172</strain>
    </source>
</reference>
<keyword evidence="2" id="KW-1185">Reference proteome</keyword>
<dbReference type="PANTHER" id="PTHR36436">
    <property type="entry name" value="SLL5081 PROTEIN"/>
    <property type="match status" value="1"/>
</dbReference>
<organism evidence="1 2">
    <name type="scientific">Streptomyces purpureus</name>
    <dbReference type="NCBI Taxonomy" id="1951"/>
    <lineage>
        <taxon>Bacteria</taxon>
        <taxon>Bacillati</taxon>
        <taxon>Actinomycetota</taxon>
        <taxon>Actinomycetes</taxon>
        <taxon>Kitasatosporales</taxon>
        <taxon>Streptomycetaceae</taxon>
        <taxon>Streptomyces</taxon>
    </lineage>
</organism>
<dbReference type="InterPro" id="IPR015315">
    <property type="entry name" value="DUF1963"/>
</dbReference>
<dbReference type="AlphaFoldDB" id="A0A918LT69"/>
<evidence type="ECO:0008006" key="3">
    <source>
        <dbReference type="Google" id="ProtNLM"/>
    </source>
</evidence>
<dbReference type="Gene3D" id="2.30.320.10">
    <property type="entry name" value="YwqG-like"/>
    <property type="match status" value="1"/>
</dbReference>